<dbReference type="OrthoDB" id="298084at2759"/>
<protein>
    <submittedName>
        <fullName evidence="1">3679_t:CDS:1</fullName>
    </submittedName>
</protein>
<feature type="non-terminal residue" evidence="1">
    <location>
        <position position="1"/>
    </location>
</feature>
<comment type="caution">
    <text evidence="1">The sequence shown here is derived from an EMBL/GenBank/DDBJ whole genome shotgun (WGS) entry which is preliminary data.</text>
</comment>
<sequence length="147" mass="17346">ITKWITDNVSTFGNIIQPFISHIDFKEIHPADFFQKIKSLKEIFNIEYYVKLLEFYSFNDNSHSRFKMKIDYKFINSEQAFLLVNFIKMMKKDVLNSFIKFELLVYGSNNSFDIKTFYENCSNKGSTLTIACVKDTNEILRGFNPTN</sequence>
<dbReference type="EMBL" id="CAMKVN010005856">
    <property type="protein sequence ID" value="CAI2189482.1"/>
    <property type="molecule type" value="Genomic_DNA"/>
</dbReference>
<organism evidence="1 2">
    <name type="scientific">Funneliformis geosporum</name>
    <dbReference type="NCBI Taxonomy" id="1117311"/>
    <lineage>
        <taxon>Eukaryota</taxon>
        <taxon>Fungi</taxon>
        <taxon>Fungi incertae sedis</taxon>
        <taxon>Mucoromycota</taxon>
        <taxon>Glomeromycotina</taxon>
        <taxon>Glomeromycetes</taxon>
        <taxon>Glomerales</taxon>
        <taxon>Glomeraceae</taxon>
        <taxon>Funneliformis</taxon>
    </lineage>
</organism>
<keyword evidence="2" id="KW-1185">Reference proteome</keyword>
<proteinExistence type="predicted"/>
<dbReference type="AlphaFoldDB" id="A0A9W4T1V7"/>
<evidence type="ECO:0000313" key="2">
    <source>
        <dbReference type="Proteomes" id="UP001153678"/>
    </source>
</evidence>
<evidence type="ECO:0000313" key="1">
    <source>
        <dbReference type="EMBL" id="CAI2189482.1"/>
    </source>
</evidence>
<reference evidence="1" key="1">
    <citation type="submission" date="2022-08" db="EMBL/GenBank/DDBJ databases">
        <authorList>
            <person name="Kallberg Y."/>
            <person name="Tangrot J."/>
            <person name="Rosling A."/>
        </authorList>
    </citation>
    <scope>NUCLEOTIDE SEQUENCE</scope>
    <source>
        <strain evidence="1">Wild A</strain>
    </source>
</reference>
<accession>A0A9W4T1V7</accession>
<name>A0A9W4T1V7_9GLOM</name>
<gene>
    <name evidence="1" type="ORF">FWILDA_LOCUS14101</name>
</gene>
<dbReference type="Proteomes" id="UP001153678">
    <property type="component" value="Unassembled WGS sequence"/>
</dbReference>